<evidence type="ECO:0000256" key="1">
    <source>
        <dbReference type="SAM" id="Phobius"/>
    </source>
</evidence>
<dbReference type="PANTHER" id="PTHR40047">
    <property type="entry name" value="UPF0703 PROTEIN YCGQ"/>
    <property type="match status" value="1"/>
</dbReference>
<keyword evidence="1" id="KW-1133">Transmembrane helix</keyword>
<dbReference type="RefSeq" id="WP_163806307.1">
    <property type="nucleotide sequence ID" value="NZ_AP022620.1"/>
</dbReference>
<accession>A0A6N4WEM8</accession>
<dbReference type="Proteomes" id="UP000467249">
    <property type="component" value="Chromosome"/>
</dbReference>
<dbReference type="NCBIfam" id="TIGR03943">
    <property type="entry name" value="TIGR03943 family putative permease subunit"/>
    <property type="match status" value="1"/>
</dbReference>
<dbReference type="EMBL" id="AP022620">
    <property type="protein sequence ID" value="BBZ79275.1"/>
    <property type="molecule type" value="Genomic_DNA"/>
</dbReference>
<feature type="transmembrane region" description="Helical" evidence="1">
    <location>
        <begin position="35"/>
        <end position="54"/>
    </location>
</feature>
<dbReference type="AlphaFoldDB" id="A0A6N4WEM8"/>
<feature type="domain" description="DUF1980" evidence="3">
    <location>
        <begin position="141"/>
        <end position="231"/>
    </location>
</feature>
<keyword evidence="1" id="KW-0812">Transmembrane</keyword>
<dbReference type="InterPro" id="IPR048447">
    <property type="entry name" value="DUF1980_C"/>
</dbReference>
<evidence type="ECO:0000313" key="5">
    <source>
        <dbReference type="Proteomes" id="UP000467249"/>
    </source>
</evidence>
<dbReference type="InterPro" id="IPR015402">
    <property type="entry name" value="DUF1980"/>
</dbReference>
<keyword evidence="5" id="KW-1185">Reference proteome</keyword>
<feature type="transmembrane region" description="Helical" evidence="1">
    <location>
        <begin position="74"/>
        <end position="93"/>
    </location>
</feature>
<evidence type="ECO:0008006" key="6">
    <source>
        <dbReference type="Google" id="ProtNLM"/>
    </source>
</evidence>
<dbReference type="PANTHER" id="PTHR40047:SF1">
    <property type="entry name" value="UPF0703 PROTEIN YCGQ"/>
    <property type="match status" value="1"/>
</dbReference>
<sequence>MRRETENVVLLIMGIAVGMVTVTGAYTRYVKPGMWPWLGASAVILIGLALVSIARDISGGGEHHHSGHTHRSGIVWLLVLPVILLIFVVPPALSAKATPPATVTVSAARSFPPLPPGPAPTISLPEVLMRVAVGPVGGLDGHQITTTGFVLHDGNQVYLAKIVIFCCAADAQLARLQLSGPALPAAAGLPDNTWLRVEGTVPPGQRYTGTDSIPRLEVSSVVRIDAPANTYG</sequence>
<gene>
    <name evidence="4" type="ORF">MANY_46120</name>
</gene>
<feature type="domain" description="DUF1980" evidence="2">
    <location>
        <begin position="8"/>
        <end position="88"/>
    </location>
</feature>
<dbReference type="Pfam" id="PF09323">
    <property type="entry name" value="DUF1980"/>
    <property type="match status" value="1"/>
</dbReference>
<keyword evidence="1" id="KW-0472">Membrane</keyword>
<feature type="transmembrane region" description="Helical" evidence="1">
    <location>
        <begin position="7"/>
        <end position="29"/>
    </location>
</feature>
<proteinExistence type="predicted"/>
<name>A0A6N4WEM8_9MYCO</name>
<dbReference type="KEGG" id="many:MANY_46120"/>
<dbReference type="InterPro" id="IPR052955">
    <property type="entry name" value="UPF0703_membrane_permease"/>
</dbReference>
<evidence type="ECO:0000259" key="2">
    <source>
        <dbReference type="Pfam" id="PF09323"/>
    </source>
</evidence>
<evidence type="ECO:0000313" key="4">
    <source>
        <dbReference type="EMBL" id="BBZ79275.1"/>
    </source>
</evidence>
<protein>
    <recommendedName>
        <fullName evidence="6">TIGR03943 family protein</fullName>
    </recommendedName>
</protein>
<dbReference type="InterPro" id="IPR048493">
    <property type="entry name" value="DUF1980_N"/>
</dbReference>
<dbReference type="Pfam" id="PF21537">
    <property type="entry name" value="DUF1980_C"/>
    <property type="match status" value="1"/>
</dbReference>
<reference evidence="4 5" key="1">
    <citation type="journal article" date="2019" name="Emerg. Microbes Infect.">
        <title>Comprehensive subspecies identification of 175 nontuberculous mycobacteria species based on 7547 genomic profiles.</title>
        <authorList>
            <person name="Matsumoto Y."/>
            <person name="Kinjo T."/>
            <person name="Motooka D."/>
            <person name="Nabeya D."/>
            <person name="Jung N."/>
            <person name="Uechi K."/>
            <person name="Horii T."/>
            <person name="Iida T."/>
            <person name="Fujita J."/>
            <person name="Nakamura S."/>
        </authorList>
    </citation>
    <scope>NUCLEOTIDE SEQUENCE [LARGE SCALE GENOMIC DNA]</scope>
    <source>
        <strain evidence="4 5">JCM 30275</strain>
    </source>
</reference>
<evidence type="ECO:0000259" key="3">
    <source>
        <dbReference type="Pfam" id="PF21537"/>
    </source>
</evidence>
<organism evidence="4 5">
    <name type="scientific">Mycolicibacterium anyangense</name>
    <dbReference type="NCBI Taxonomy" id="1431246"/>
    <lineage>
        <taxon>Bacteria</taxon>
        <taxon>Bacillati</taxon>
        <taxon>Actinomycetota</taxon>
        <taxon>Actinomycetes</taxon>
        <taxon>Mycobacteriales</taxon>
        <taxon>Mycobacteriaceae</taxon>
        <taxon>Mycolicibacterium</taxon>
    </lineage>
</organism>